<protein>
    <recommendedName>
        <fullName evidence="1">BAH domain-containing protein</fullName>
    </recommendedName>
</protein>
<feature type="domain" description="BAH" evidence="1">
    <location>
        <begin position="84"/>
        <end position="206"/>
    </location>
</feature>
<dbReference type="PROSITE" id="PS51038">
    <property type="entry name" value="BAH"/>
    <property type="match status" value="1"/>
</dbReference>
<evidence type="ECO:0000313" key="3">
    <source>
        <dbReference type="Proteomes" id="UP000800200"/>
    </source>
</evidence>
<dbReference type="AlphaFoldDB" id="A0A6A6ERB2"/>
<keyword evidence="3" id="KW-1185">Reference proteome</keyword>
<dbReference type="Proteomes" id="UP000800200">
    <property type="component" value="Unassembled WGS sequence"/>
</dbReference>
<reference evidence="2" key="1">
    <citation type="journal article" date="2020" name="Stud. Mycol.">
        <title>101 Dothideomycetes genomes: a test case for predicting lifestyles and emergence of pathogens.</title>
        <authorList>
            <person name="Haridas S."/>
            <person name="Albert R."/>
            <person name="Binder M."/>
            <person name="Bloem J."/>
            <person name="Labutti K."/>
            <person name="Salamov A."/>
            <person name="Andreopoulos B."/>
            <person name="Baker S."/>
            <person name="Barry K."/>
            <person name="Bills G."/>
            <person name="Bluhm B."/>
            <person name="Cannon C."/>
            <person name="Castanera R."/>
            <person name="Culley D."/>
            <person name="Daum C."/>
            <person name="Ezra D."/>
            <person name="Gonzalez J."/>
            <person name="Henrissat B."/>
            <person name="Kuo A."/>
            <person name="Liang C."/>
            <person name="Lipzen A."/>
            <person name="Lutzoni F."/>
            <person name="Magnuson J."/>
            <person name="Mondo S."/>
            <person name="Nolan M."/>
            <person name="Ohm R."/>
            <person name="Pangilinan J."/>
            <person name="Park H.-J."/>
            <person name="Ramirez L."/>
            <person name="Alfaro M."/>
            <person name="Sun H."/>
            <person name="Tritt A."/>
            <person name="Yoshinaga Y."/>
            <person name="Zwiers L.-H."/>
            <person name="Turgeon B."/>
            <person name="Goodwin S."/>
            <person name="Spatafora J."/>
            <person name="Crous P."/>
            <person name="Grigoriev I."/>
        </authorList>
    </citation>
    <scope>NUCLEOTIDE SEQUENCE</scope>
    <source>
        <strain evidence="2">CBS 207.26</strain>
    </source>
</reference>
<name>A0A6A6ERB2_9PEZI</name>
<organism evidence="2 3">
    <name type="scientific">Zopfia rhizophila CBS 207.26</name>
    <dbReference type="NCBI Taxonomy" id="1314779"/>
    <lineage>
        <taxon>Eukaryota</taxon>
        <taxon>Fungi</taxon>
        <taxon>Dikarya</taxon>
        <taxon>Ascomycota</taxon>
        <taxon>Pezizomycotina</taxon>
        <taxon>Dothideomycetes</taxon>
        <taxon>Dothideomycetes incertae sedis</taxon>
        <taxon>Zopfiaceae</taxon>
        <taxon>Zopfia</taxon>
    </lineage>
</organism>
<dbReference type="InterPro" id="IPR001025">
    <property type="entry name" value="BAH_dom"/>
</dbReference>
<dbReference type="EMBL" id="ML994613">
    <property type="protein sequence ID" value="KAF2193329.1"/>
    <property type="molecule type" value="Genomic_DNA"/>
</dbReference>
<gene>
    <name evidence="2" type="ORF">K469DRAFT_690934</name>
</gene>
<dbReference type="GO" id="GO:0003682">
    <property type="term" value="F:chromatin binding"/>
    <property type="evidence" value="ECO:0007669"/>
    <property type="project" value="InterPro"/>
</dbReference>
<evidence type="ECO:0000259" key="1">
    <source>
        <dbReference type="PROSITE" id="PS51038"/>
    </source>
</evidence>
<proteinExistence type="predicted"/>
<sequence length="246" mass="28256">MTLAEEKGDLLRGTSDIDEFMVADDAQAQHLLTNTRLRSGSGCTRRYSRARLCDGRQITKRQSDRSTSDRKKRGVHVPVTYDRREVGPGDYVIIACDRDEDETECSDLLDIARVEDIRLGGRLGVMWTYRPSYLNVQGGFEFGPFEILFSDHKDIICREVLRGFANVEEKLSRFHVQKSFGEITEDEVAPKQWNWPSMGGKYTVVPRLYETRWKGPIIRKNASLIATMRRNMSICRSERRELATIG</sequence>
<accession>A0A6A6ERB2</accession>
<dbReference type="OrthoDB" id="10586084at2759"/>
<evidence type="ECO:0000313" key="2">
    <source>
        <dbReference type="EMBL" id="KAF2193329.1"/>
    </source>
</evidence>